<evidence type="ECO:0000256" key="5">
    <source>
        <dbReference type="ARBA" id="ARBA00022833"/>
    </source>
</evidence>
<evidence type="ECO:0000259" key="8">
    <source>
        <dbReference type="PROSITE" id="PS50157"/>
    </source>
</evidence>
<evidence type="ECO:0000256" key="3">
    <source>
        <dbReference type="ARBA" id="ARBA00022737"/>
    </source>
</evidence>
<evidence type="ECO:0000256" key="1">
    <source>
        <dbReference type="ARBA" id="ARBA00004123"/>
    </source>
</evidence>
<evidence type="ECO:0000256" key="2">
    <source>
        <dbReference type="ARBA" id="ARBA00022723"/>
    </source>
</evidence>
<dbReference type="Gene3D" id="3.30.160.60">
    <property type="entry name" value="Classic Zinc Finger"/>
    <property type="match status" value="2"/>
</dbReference>
<evidence type="ECO:0000256" key="4">
    <source>
        <dbReference type="ARBA" id="ARBA00022771"/>
    </source>
</evidence>
<keyword evidence="2" id="KW-0479">Metal-binding</keyword>
<accession>A0ABR0ACA7</accession>
<dbReference type="PROSITE" id="PS00028">
    <property type="entry name" value="ZINC_FINGER_C2H2_1"/>
    <property type="match status" value="1"/>
</dbReference>
<keyword evidence="3" id="KW-0677">Repeat</keyword>
<dbReference type="Gene3D" id="2.20.25.240">
    <property type="match status" value="1"/>
</dbReference>
<dbReference type="InterPro" id="IPR013087">
    <property type="entry name" value="Znf_C2H2_type"/>
</dbReference>
<dbReference type="SMART" id="SM00355">
    <property type="entry name" value="ZnF_C2H2"/>
    <property type="match status" value="4"/>
</dbReference>
<dbReference type="SUPFAM" id="SSF57667">
    <property type="entry name" value="beta-beta-alpha zinc fingers"/>
    <property type="match status" value="2"/>
</dbReference>
<dbReference type="PANTHER" id="PTHR24394">
    <property type="entry name" value="ZINC FINGER PROTEIN"/>
    <property type="match status" value="1"/>
</dbReference>
<protein>
    <recommendedName>
        <fullName evidence="8">C2H2-type domain-containing protein</fullName>
    </recommendedName>
</protein>
<evidence type="ECO:0000256" key="7">
    <source>
        <dbReference type="PROSITE-ProRule" id="PRU00042"/>
    </source>
</evidence>
<gene>
    <name evidence="9" type="ORF">OUZ56_008209</name>
</gene>
<keyword evidence="6" id="KW-0539">Nucleus</keyword>
<feature type="domain" description="C2H2-type" evidence="8">
    <location>
        <begin position="358"/>
        <end position="385"/>
    </location>
</feature>
<proteinExistence type="predicted"/>
<dbReference type="InterPro" id="IPR036236">
    <property type="entry name" value="Znf_C2H2_sf"/>
</dbReference>
<dbReference type="Proteomes" id="UP001234178">
    <property type="component" value="Unassembled WGS sequence"/>
</dbReference>
<comment type="caution">
    <text evidence="9">The sequence shown here is derived from an EMBL/GenBank/DDBJ whole genome shotgun (WGS) entry which is preliminary data.</text>
</comment>
<keyword evidence="10" id="KW-1185">Reference proteome</keyword>
<evidence type="ECO:0000313" key="9">
    <source>
        <dbReference type="EMBL" id="KAK4022762.1"/>
    </source>
</evidence>
<feature type="domain" description="C2H2-type" evidence="8">
    <location>
        <begin position="386"/>
        <end position="414"/>
    </location>
</feature>
<dbReference type="PANTHER" id="PTHR24394:SF29">
    <property type="entry name" value="MYONEURIN"/>
    <property type="match status" value="1"/>
</dbReference>
<dbReference type="EMBL" id="JAOYFB010000037">
    <property type="protein sequence ID" value="KAK4022762.1"/>
    <property type="molecule type" value="Genomic_DNA"/>
</dbReference>
<keyword evidence="5" id="KW-0862">Zinc</keyword>
<dbReference type="PROSITE" id="PS50157">
    <property type="entry name" value="ZINC_FINGER_C2H2_2"/>
    <property type="match status" value="2"/>
</dbReference>
<evidence type="ECO:0000256" key="6">
    <source>
        <dbReference type="ARBA" id="ARBA00023242"/>
    </source>
</evidence>
<reference evidence="9 10" key="1">
    <citation type="journal article" date="2023" name="Nucleic Acids Res.">
        <title>The hologenome of Daphnia magna reveals possible DNA methylation and microbiome-mediated evolution of the host genome.</title>
        <authorList>
            <person name="Chaturvedi A."/>
            <person name="Li X."/>
            <person name="Dhandapani V."/>
            <person name="Marshall H."/>
            <person name="Kissane S."/>
            <person name="Cuenca-Cambronero M."/>
            <person name="Asole G."/>
            <person name="Calvet F."/>
            <person name="Ruiz-Romero M."/>
            <person name="Marangio P."/>
            <person name="Guigo R."/>
            <person name="Rago D."/>
            <person name="Mirbahai L."/>
            <person name="Eastwood N."/>
            <person name="Colbourne J.K."/>
            <person name="Zhou J."/>
            <person name="Mallon E."/>
            <person name="Orsini L."/>
        </authorList>
    </citation>
    <scope>NUCLEOTIDE SEQUENCE [LARGE SCALE GENOMIC DNA]</scope>
    <source>
        <strain evidence="9">LRV0_1</strain>
    </source>
</reference>
<comment type="subcellular location">
    <subcellularLocation>
        <location evidence="1">Nucleus</location>
    </subcellularLocation>
</comment>
<sequence length="559" mass="64642">MESLTVEPVLRVEFRESRVGNEMLYMVNRRSGETVYWRCVYSWCNSRAVIKGGQLRSARGAHVCPQPDQNEFLAKEQKPQVQPSLIAGMPENVTLKNKSNCLNEAEDFATKIPEANGSFLEFVEDKSVLTKTEDPDDQLCDNDIAWKERILKGLRVYSEAERLRRFKVAYDNRKAWLSNKKYFDDKISGCITKWTNSNATWTHSNDWPTRSHCMKLTKPGRGAGMFVEQPFVPIKIIEHVNLPFQEKSVQEESKFYEMEEPAIKKESRKKHKDKVNRMRKGIAIENHDDSHEMAVVKKEDIKHFKNKGKCPICGKMVQSAIERHLNVHYGIKPYKCGHCEKEHNYRAHVRIHNSETPFSCTICPKKFASNGTLKRHIMNHSSGRTFPCHICGKVFQKRESLDFHTCTFQSEGKKFETPDVKVDSDDEERETQLRIRGKMSSPIKRKKNGSCDLNALDEDDNDKLSKRIDLRLLEEAFRQRIEQPQRNHRDEAEPSVSASSKFTLEELKYAAFLQPKVVLSKSLSVTIVQMMSEAEISATRQPAVFSNLWFHSYAKPYEP</sequence>
<dbReference type="Pfam" id="PF00096">
    <property type="entry name" value="zf-C2H2"/>
    <property type="match status" value="1"/>
</dbReference>
<organism evidence="9 10">
    <name type="scientific">Daphnia magna</name>
    <dbReference type="NCBI Taxonomy" id="35525"/>
    <lineage>
        <taxon>Eukaryota</taxon>
        <taxon>Metazoa</taxon>
        <taxon>Ecdysozoa</taxon>
        <taxon>Arthropoda</taxon>
        <taxon>Crustacea</taxon>
        <taxon>Branchiopoda</taxon>
        <taxon>Diplostraca</taxon>
        <taxon>Cladocera</taxon>
        <taxon>Anomopoda</taxon>
        <taxon>Daphniidae</taxon>
        <taxon>Daphnia</taxon>
    </lineage>
</organism>
<evidence type="ECO:0000313" key="10">
    <source>
        <dbReference type="Proteomes" id="UP001234178"/>
    </source>
</evidence>
<keyword evidence="4 7" id="KW-0863">Zinc-finger</keyword>
<name>A0ABR0ACA7_9CRUS</name>